<keyword evidence="3" id="KW-1185">Reference proteome</keyword>
<sequence length="164" mass="18397">MSDSLLYGPPPETLRLLLGHADFAAPQQILGNLSAHLAVRRLPNISHTVAEIVGHMHNNMLYNLDLIEGRQALKRPDWPHVTQQDWAELVTEFLKTLDVLLHCARDPELLARVVFPPTATEPGWTVGYKLAVNVAKHNAYHFGQIVILRQLLRAWPSVPPEAQS</sequence>
<organism evidence="2 3">
    <name type="scientific">Deinococcus ruber</name>
    <dbReference type="NCBI Taxonomy" id="1848197"/>
    <lineage>
        <taxon>Bacteria</taxon>
        <taxon>Thermotogati</taxon>
        <taxon>Deinococcota</taxon>
        <taxon>Deinococci</taxon>
        <taxon>Deinococcales</taxon>
        <taxon>Deinococcaceae</taxon>
        <taxon>Deinococcus</taxon>
    </lineage>
</organism>
<protein>
    <recommendedName>
        <fullName evidence="1">DinB-like domain-containing protein</fullName>
    </recommendedName>
</protein>
<dbReference type="Proteomes" id="UP000603865">
    <property type="component" value="Unassembled WGS sequence"/>
</dbReference>
<dbReference type="AlphaFoldDB" id="A0A918FI12"/>
<reference evidence="2" key="2">
    <citation type="submission" date="2020-09" db="EMBL/GenBank/DDBJ databases">
        <authorList>
            <person name="Sun Q."/>
            <person name="Ohkuma M."/>
        </authorList>
    </citation>
    <scope>NUCLEOTIDE SEQUENCE</scope>
    <source>
        <strain evidence="2">JCM 31311</strain>
    </source>
</reference>
<dbReference type="Gene3D" id="1.20.120.450">
    <property type="entry name" value="dinb family like domain"/>
    <property type="match status" value="1"/>
</dbReference>
<accession>A0A918FI12</accession>
<feature type="domain" description="DinB-like" evidence="1">
    <location>
        <begin position="28"/>
        <end position="145"/>
    </location>
</feature>
<dbReference type="InterPro" id="IPR034660">
    <property type="entry name" value="DinB/YfiT-like"/>
</dbReference>
<evidence type="ECO:0000313" key="2">
    <source>
        <dbReference type="EMBL" id="GGR38686.1"/>
    </source>
</evidence>
<dbReference type="SUPFAM" id="SSF109854">
    <property type="entry name" value="DinB/YfiT-like putative metalloenzymes"/>
    <property type="match status" value="1"/>
</dbReference>
<dbReference type="Pfam" id="PF12867">
    <property type="entry name" value="DinB_2"/>
    <property type="match status" value="1"/>
</dbReference>
<evidence type="ECO:0000313" key="3">
    <source>
        <dbReference type="Proteomes" id="UP000603865"/>
    </source>
</evidence>
<dbReference type="EMBL" id="BMQL01000088">
    <property type="protein sequence ID" value="GGR38686.1"/>
    <property type="molecule type" value="Genomic_DNA"/>
</dbReference>
<dbReference type="RefSeq" id="WP_189093691.1">
    <property type="nucleotide sequence ID" value="NZ_BMQL01000088.1"/>
</dbReference>
<comment type="caution">
    <text evidence="2">The sequence shown here is derived from an EMBL/GenBank/DDBJ whole genome shotgun (WGS) entry which is preliminary data.</text>
</comment>
<evidence type="ECO:0000259" key="1">
    <source>
        <dbReference type="Pfam" id="PF12867"/>
    </source>
</evidence>
<name>A0A918FI12_9DEIO</name>
<proteinExistence type="predicted"/>
<reference evidence="2" key="1">
    <citation type="journal article" date="2014" name="Int. J. Syst. Evol. Microbiol.">
        <title>Complete genome sequence of Corynebacterium casei LMG S-19264T (=DSM 44701T), isolated from a smear-ripened cheese.</title>
        <authorList>
            <consortium name="US DOE Joint Genome Institute (JGI-PGF)"/>
            <person name="Walter F."/>
            <person name="Albersmeier A."/>
            <person name="Kalinowski J."/>
            <person name="Ruckert C."/>
        </authorList>
    </citation>
    <scope>NUCLEOTIDE SEQUENCE</scope>
    <source>
        <strain evidence="2">JCM 31311</strain>
    </source>
</reference>
<dbReference type="InterPro" id="IPR024775">
    <property type="entry name" value="DinB-like"/>
</dbReference>
<gene>
    <name evidence="2" type="ORF">GCM10008957_54620</name>
</gene>